<comment type="caution">
    <text evidence="3">The sequence shown here is derived from an EMBL/GenBank/DDBJ whole genome shotgun (WGS) entry which is preliminary data.</text>
</comment>
<evidence type="ECO:0000259" key="2">
    <source>
        <dbReference type="Pfam" id="PF10069"/>
    </source>
</evidence>
<proteinExistence type="predicted"/>
<evidence type="ECO:0008006" key="5">
    <source>
        <dbReference type="Google" id="ProtNLM"/>
    </source>
</evidence>
<dbReference type="Gene3D" id="3.20.20.450">
    <property type="entry name" value="EAL domain"/>
    <property type="match status" value="1"/>
</dbReference>
<accession>A0A7W3IRY9</accession>
<dbReference type="InterPro" id="IPR019278">
    <property type="entry name" value="DICT_dom"/>
</dbReference>
<feature type="domain" description="EAL" evidence="1">
    <location>
        <begin position="86"/>
        <end position="207"/>
    </location>
</feature>
<evidence type="ECO:0000259" key="1">
    <source>
        <dbReference type="Pfam" id="PF00563"/>
    </source>
</evidence>
<keyword evidence="4" id="KW-1185">Reference proteome</keyword>
<feature type="domain" description="DICT" evidence="2">
    <location>
        <begin position="251"/>
        <end position="351"/>
    </location>
</feature>
<protein>
    <recommendedName>
        <fullName evidence="5">EAL domain, c-di-GMP-specific phosphodiesterase class I (Or its enzymatically inactive variant)</fullName>
    </recommendedName>
</protein>
<dbReference type="AlphaFoldDB" id="A0A7W3IRY9"/>
<gene>
    <name evidence="3" type="ORF">FHX74_001761</name>
</gene>
<dbReference type="InterPro" id="IPR035919">
    <property type="entry name" value="EAL_sf"/>
</dbReference>
<sequence length="388" mass="41416">MIRGAAFDLDGVATLLRRRLFGVGVNPVIALGDSRPVAIELHDTTPERQLDVGRIMTVLRTIRLELGVIDVPLIFELPLERLADLPPADGLSRRALVVAVDADAVLVRPATALRAIADVRDRGWEVGLAGVGRTPRSLPAVTVVEPGVIMLDAGLLAPGPGAELLIETLTMITAVTQANGAAVLATGVDTPERRSTAVRIGATLAVGGAARPTMAPLPADLDSSIGLFVPPPRLDPGVGIYELAARRHDHRLSTKPMLVDLSRHLEHTAMTSGATTMVLAAFQHARNVGRTTAARFARLRQNDVQTVMAARGLREAPSELVIGIERGDTLIDEWILLVLGPAGTALLAARDRKNLVLRDRDRAFDWVLSYDRDLAAHAARSLLLRSAA</sequence>
<name>A0A7W3IRY9_9ACTN</name>
<dbReference type="InterPro" id="IPR001633">
    <property type="entry name" value="EAL_dom"/>
</dbReference>
<dbReference type="EMBL" id="JACGWT010000002">
    <property type="protein sequence ID" value="MBA8794156.1"/>
    <property type="molecule type" value="Genomic_DNA"/>
</dbReference>
<dbReference type="Proteomes" id="UP000523079">
    <property type="component" value="Unassembled WGS sequence"/>
</dbReference>
<dbReference type="RefSeq" id="WP_182559663.1">
    <property type="nucleotide sequence ID" value="NZ_JACGWT010000002.1"/>
</dbReference>
<reference evidence="3 4" key="1">
    <citation type="submission" date="2020-07" db="EMBL/GenBank/DDBJ databases">
        <title>Sequencing the genomes of 1000 actinobacteria strains.</title>
        <authorList>
            <person name="Klenk H.-P."/>
        </authorList>
    </citation>
    <scope>NUCLEOTIDE SEQUENCE [LARGE SCALE GENOMIC DNA]</scope>
    <source>
        <strain evidence="3 4">DSM 100723</strain>
    </source>
</reference>
<dbReference type="Pfam" id="PF10069">
    <property type="entry name" value="DICT"/>
    <property type="match status" value="1"/>
</dbReference>
<dbReference type="Pfam" id="PF00563">
    <property type="entry name" value="EAL"/>
    <property type="match status" value="1"/>
</dbReference>
<evidence type="ECO:0000313" key="3">
    <source>
        <dbReference type="EMBL" id="MBA8794156.1"/>
    </source>
</evidence>
<evidence type="ECO:0000313" key="4">
    <source>
        <dbReference type="Proteomes" id="UP000523079"/>
    </source>
</evidence>
<dbReference type="SUPFAM" id="SSF141868">
    <property type="entry name" value="EAL domain-like"/>
    <property type="match status" value="1"/>
</dbReference>
<organism evidence="3 4">
    <name type="scientific">Microlunatus kandeliicorticis</name>
    <dbReference type="NCBI Taxonomy" id="1759536"/>
    <lineage>
        <taxon>Bacteria</taxon>
        <taxon>Bacillati</taxon>
        <taxon>Actinomycetota</taxon>
        <taxon>Actinomycetes</taxon>
        <taxon>Propionibacteriales</taxon>
        <taxon>Propionibacteriaceae</taxon>
        <taxon>Microlunatus</taxon>
    </lineage>
</organism>